<dbReference type="Proteomes" id="UP000041254">
    <property type="component" value="Unassembled WGS sequence"/>
</dbReference>
<accession>A0A0G4EQJ3</accession>
<reference evidence="1 2" key="1">
    <citation type="submission" date="2014-11" db="EMBL/GenBank/DDBJ databases">
        <authorList>
            <person name="Zhu J."/>
            <person name="Qi W."/>
            <person name="Song R."/>
        </authorList>
    </citation>
    <scope>NUCLEOTIDE SEQUENCE [LARGE SCALE GENOMIC DNA]</scope>
</reference>
<dbReference type="PhylomeDB" id="A0A0G4EQJ3"/>
<dbReference type="InParanoid" id="A0A0G4EQJ3"/>
<keyword evidence="2" id="KW-1185">Reference proteome</keyword>
<dbReference type="AlphaFoldDB" id="A0A0G4EQJ3"/>
<protein>
    <submittedName>
        <fullName evidence="1">Uncharacterized protein</fullName>
    </submittedName>
</protein>
<dbReference type="EMBL" id="CDMY01000287">
    <property type="protein sequence ID" value="CEL99709.1"/>
    <property type="molecule type" value="Genomic_DNA"/>
</dbReference>
<evidence type="ECO:0000313" key="2">
    <source>
        <dbReference type="Proteomes" id="UP000041254"/>
    </source>
</evidence>
<sequence>MSSSSAAPRQEVAHQKGVVSAENYEARLKEVLKEVKKASRPNEPQFIDLGGIYAPDFQEGLRKYVHSAADDPEEHEKKMKVVVYPYPSIIITNVPEHYRQQPNQGWRDFEKCKLGRIGKYTDFENVLLTLAIKAKDPEKGITRRDFMEEMHAYEGGEMCGWNGSPREFLEEGHHDSCGRYRLESRGQQQLVCVQSRTKLP</sequence>
<gene>
    <name evidence="1" type="ORF">Vbra_8017</name>
</gene>
<proteinExistence type="predicted"/>
<dbReference type="VEuPathDB" id="CryptoDB:Vbra_8017"/>
<evidence type="ECO:0000313" key="1">
    <source>
        <dbReference type="EMBL" id="CEL99709.1"/>
    </source>
</evidence>
<name>A0A0G4EQJ3_VITBC</name>
<organism evidence="1 2">
    <name type="scientific">Vitrella brassicaformis (strain CCMP3155)</name>
    <dbReference type="NCBI Taxonomy" id="1169540"/>
    <lineage>
        <taxon>Eukaryota</taxon>
        <taxon>Sar</taxon>
        <taxon>Alveolata</taxon>
        <taxon>Colpodellida</taxon>
        <taxon>Vitrellaceae</taxon>
        <taxon>Vitrella</taxon>
    </lineage>
</organism>